<feature type="compositionally biased region" description="Polar residues" evidence="1">
    <location>
        <begin position="9"/>
        <end position="21"/>
    </location>
</feature>
<protein>
    <submittedName>
        <fullName evidence="2">Uncharacterized protein</fullName>
    </submittedName>
</protein>
<feature type="compositionally biased region" description="Acidic residues" evidence="1">
    <location>
        <begin position="22"/>
        <end position="31"/>
    </location>
</feature>
<keyword evidence="3" id="KW-1185">Reference proteome</keyword>
<feature type="region of interest" description="Disordered" evidence="1">
    <location>
        <begin position="1"/>
        <end position="35"/>
    </location>
</feature>
<evidence type="ECO:0000256" key="1">
    <source>
        <dbReference type="SAM" id="MobiDB-lite"/>
    </source>
</evidence>
<name>A0ABY1S238_9GAMM</name>
<proteinExistence type="predicted"/>
<evidence type="ECO:0000313" key="2">
    <source>
        <dbReference type="EMBL" id="SMR76592.1"/>
    </source>
</evidence>
<organism evidence="2 3">
    <name type="scientific">Marinobacterium sediminicola</name>
    <dbReference type="NCBI Taxonomy" id="518898"/>
    <lineage>
        <taxon>Bacteria</taxon>
        <taxon>Pseudomonadati</taxon>
        <taxon>Pseudomonadota</taxon>
        <taxon>Gammaproteobacteria</taxon>
        <taxon>Oceanospirillales</taxon>
        <taxon>Oceanospirillaceae</taxon>
        <taxon>Marinobacterium</taxon>
    </lineage>
</organism>
<comment type="caution">
    <text evidence="2">The sequence shown here is derived from an EMBL/GenBank/DDBJ whole genome shotgun (WGS) entry which is preliminary data.</text>
</comment>
<reference evidence="2 3" key="1">
    <citation type="submission" date="2017-05" db="EMBL/GenBank/DDBJ databases">
        <authorList>
            <person name="Varghese N."/>
            <person name="Submissions S."/>
        </authorList>
    </citation>
    <scope>NUCLEOTIDE SEQUENCE [LARGE SCALE GENOMIC DNA]</scope>
    <source>
        <strain evidence="2 3">CGMCC 1.7287</strain>
    </source>
</reference>
<evidence type="ECO:0000313" key="3">
    <source>
        <dbReference type="Proteomes" id="UP001159257"/>
    </source>
</evidence>
<accession>A0ABY1S238</accession>
<dbReference type="EMBL" id="FXWV01000012">
    <property type="protein sequence ID" value="SMR76592.1"/>
    <property type="molecule type" value="Genomic_DNA"/>
</dbReference>
<gene>
    <name evidence="2" type="ORF">SAMN04487964_1127</name>
</gene>
<dbReference type="RefSeq" id="WP_239040150.1">
    <property type="nucleotide sequence ID" value="NZ_BAAAEY010000008.1"/>
</dbReference>
<dbReference type="Proteomes" id="UP001159257">
    <property type="component" value="Unassembled WGS sequence"/>
</dbReference>
<sequence length="53" mass="6054">MSKAALKQLSDQLEQLQAEGQTDTEEYESLSDDYQSLAMSMLPTWTEHDDESE</sequence>